<keyword evidence="6 9" id="KW-0418">Kinase</keyword>
<feature type="binding site" evidence="9">
    <location>
        <position position="9"/>
    </location>
    <ligand>
        <name>Mg(2+)</name>
        <dbReference type="ChEBI" id="CHEBI:18420"/>
    </ligand>
</feature>
<dbReference type="STRING" id="655015.B1812_12045"/>
<evidence type="ECO:0000256" key="10">
    <source>
        <dbReference type="RuleBase" id="RU003835"/>
    </source>
</evidence>
<feature type="site" description="Transition state stabilizer" evidence="9">
    <location>
        <position position="237"/>
    </location>
</feature>
<dbReference type="GO" id="GO:0005524">
    <property type="term" value="F:ATP binding"/>
    <property type="evidence" value="ECO:0007669"/>
    <property type="project" value="UniProtKB-KW"/>
</dbReference>
<keyword evidence="5 9" id="KW-0547">Nucleotide-binding</keyword>
<feature type="binding site" evidence="9">
    <location>
        <begin position="279"/>
        <end position="281"/>
    </location>
    <ligand>
        <name>ATP</name>
        <dbReference type="ChEBI" id="CHEBI:30616"/>
    </ligand>
</feature>
<gene>
    <name evidence="9" type="primary">ackA</name>
    <name evidence="11" type="ORF">B1812_12045</name>
</gene>
<comment type="pathway">
    <text evidence="9">Metabolic intermediate biosynthesis; acetyl-CoA biosynthesis; acetyl-CoA from acetate: step 1/2.</text>
</comment>
<feature type="binding site" evidence="9">
    <location>
        <position position="375"/>
    </location>
    <ligand>
        <name>Mg(2+)</name>
        <dbReference type="ChEBI" id="CHEBI:18420"/>
    </ligand>
</feature>
<dbReference type="PROSITE" id="PS01075">
    <property type="entry name" value="ACETATE_KINASE_1"/>
    <property type="match status" value="1"/>
</dbReference>
<proteinExistence type="inferred from homology"/>
<dbReference type="GO" id="GO:0008776">
    <property type="term" value="F:acetate kinase activity"/>
    <property type="evidence" value="ECO:0007669"/>
    <property type="project" value="UniProtKB-UniRule"/>
</dbReference>
<keyword evidence="12" id="KW-1185">Reference proteome</keyword>
<accession>A0A1W6MVT5</accession>
<evidence type="ECO:0000256" key="7">
    <source>
        <dbReference type="ARBA" id="ARBA00022840"/>
    </source>
</evidence>
<evidence type="ECO:0000256" key="6">
    <source>
        <dbReference type="ARBA" id="ARBA00022777"/>
    </source>
</evidence>
<keyword evidence="2 9" id="KW-0963">Cytoplasm</keyword>
<name>A0A1W6MVT5_9HYPH</name>
<evidence type="ECO:0000313" key="11">
    <source>
        <dbReference type="EMBL" id="ARN81685.1"/>
    </source>
</evidence>
<comment type="catalytic activity">
    <reaction evidence="9">
        <text>acetate + ATP = acetyl phosphate + ADP</text>
        <dbReference type="Rhea" id="RHEA:11352"/>
        <dbReference type="ChEBI" id="CHEBI:22191"/>
        <dbReference type="ChEBI" id="CHEBI:30089"/>
        <dbReference type="ChEBI" id="CHEBI:30616"/>
        <dbReference type="ChEBI" id="CHEBI:456216"/>
        <dbReference type="EC" id="2.7.2.1"/>
    </reaction>
</comment>
<sequence length="396" mass="42632">MVDHVLTLNAGSSSIKFALFEAAAPWPRLLAEGQVQGLGAQPSFEAATVRGYPVKRAMVGENHAAGLQQILQWLREAYPEIAIKAVGHRVVHGGVSYAAPTIVDDRVLQELRDLEPLAPLHQPHNLTGIEAARAVFPSAPQVACFDTAFHRGHSFVNEAYALPREYYERGVRRFGFHGLSYEYIALRLREIDPVLACGRVIVAHLGNGASLCAMKDGRSVASTMGFTALEGLPMGTRCGEIDPGLLLYLLQHDKMSPEALSGLLYEQSGLKGLSGISQDMRALEASENPHARDAIAYFTHRIRMEIGALAAALEGLDALIFTAGIGEHSARVRANVLEGMGWLGLTLDPAANVRNDMRISVAQAKIPVFIVAANEEATIARHAIKTAGLNQIPTAA</sequence>
<evidence type="ECO:0000256" key="1">
    <source>
        <dbReference type="ARBA" id="ARBA00008748"/>
    </source>
</evidence>
<dbReference type="HAMAP" id="MF_00020">
    <property type="entry name" value="Acetate_kinase"/>
    <property type="match status" value="1"/>
</dbReference>
<dbReference type="PROSITE" id="PS01076">
    <property type="entry name" value="ACETATE_KINASE_2"/>
    <property type="match status" value="1"/>
</dbReference>
<keyword evidence="3 9" id="KW-0808">Transferase</keyword>
<reference evidence="11 12" key="1">
    <citation type="submission" date="2017-02" db="EMBL/GenBank/DDBJ databases">
        <authorList>
            <person name="Peterson S.W."/>
        </authorList>
    </citation>
    <scope>NUCLEOTIDE SEQUENCE [LARGE SCALE GENOMIC DNA]</scope>
    <source>
        <strain evidence="11 12">S285</strain>
    </source>
</reference>
<evidence type="ECO:0000256" key="8">
    <source>
        <dbReference type="ARBA" id="ARBA00022842"/>
    </source>
</evidence>
<dbReference type="GO" id="GO:0006083">
    <property type="term" value="P:acetate metabolic process"/>
    <property type="evidence" value="ECO:0007669"/>
    <property type="project" value="TreeGrafter"/>
</dbReference>
<keyword evidence="8 9" id="KW-0460">Magnesium</keyword>
<evidence type="ECO:0000256" key="4">
    <source>
        <dbReference type="ARBA" id="ARBA00022723"/>
    </source>
</evidence>
<dbReference type="PANTHER" id="PTHR21060">
    <property type="entry name" value="ACETATE KINASE"/>
    <property type="match status" value="1"/>
</dbReference>
<comment type="subunit">
    <text evidence="9">Homodimer.</text>
</comment>
<dbReference type="RefSeq" id="WP_085771803.1">
    <property type="nucleotide sequence ID" value="NZ_AP027149.1"/>
</dbReference>
<dbReference type="NCBIfam" id="TIGR00016">
    <property type="entry name" value="ackA"/>
    <property type="match status" value="1"/>
</dbReference>
<dbReference type="AlphaFoldDB" id="A0A1W6MVT5"/>
<feature type="site" description="Transition state stabilizer" evidence="9">
    <location>
        <position position="177"/>
    </location>
</feature>
<feature type="binding site" evidence="9">
    <location>
        <position position="89"/>
    </location>
    <ligand>
        <name>substrate</name>
    </ligand>
</feature>
<dbReference type="PIRSF" id="PIRSF000722">
    <property type="entry name" value="Acetate_prop_kin"/>
    <property type="match status" value="1"/>
</dbReference>
<dbReference type="InterPro" id="IPR023865">
    <property type="entry name" value="Aliphatic_acid_kinase_CS"/>
</dbReference>
<evidence type="ECO:0000313" key="12">
    <source>
        <dbReference type="Proteomes" id="UP000193978"/>
    </source>
</evidence>
<comment type="cofactor">
    <cofactor evidence="9">
        <name>Mg(2+)</name>
        <dbReference type="ChEBI" id="CHEBI:18420"/>
    </cofactor>
    <cofactor evidence="9">
        <name>Mn(2+)</name>
        <dbReference type="ChEBI" id="CHEBI:29035"/>
    </cofactor>
    <text evidence="9">Mg(2+). Can also accept Mn(2+).</text>
</comment>
<comment type="function">
    <text evidence="9">Catalyzes the formation of acetyl phosphate from acetate and ATP. Can also catalyze the reverse reaction.</text>
</comment>
<dbReference type="PRINTS" id="PR00471">
    <property type="entry name" value="ACETATEKNASE"/>
</dbReference>
<dbReference type="Gene3D" id="3.30.420.40">
    <property type="match status" value="2"/>
</dbReference>
<dbReference type="EC" id="2.7.2.1" evidence="9"/>
<feature type="binding site" evidence="9">
    <location>
        <position position="16"/>
    </location>
    <ligand>
        <name>ATP</name>
        <dbReference type="ChEBI" id="CHEBI:30616"/>
    </ligand>
</feature>
<dbReference type="Proteomes" id="UP000193978">
    <property type="component" value="Chromosome"/>
</dbReference>
<dbReference type="OrthoDB" id="9802453at2"/>
<comment type="subcellular location">
    <subcellularLocation>
        <location evidence="9">Cytoplasm</location>
    </subcellularLocation>
</comment>
<dbReference type="InterPro" id="IPR000890">
    <property type="entry name" value="Aliphatic_acid_kin_short-chain"/>
</dbReference>
<evidence type="ECO:0000256" key="9">
    <source>
        <dbReference type="HAMAP-Rule" id="MF_00020"/>
    </source>
</evidence>
<dbReference type="GO" id="GO:0000287">
    <property type="term" value="F:magnesium ion binding"/>
    <property type="evidence" value="ECO:0007669"/>
    <property type="project" value="UniProtKB-UniRule"/>
</dbReference>
<dbReference type="SUPFAM" id="SSF53067">
    <property type="entry name" value="Actin-like ATPase domain"/>
    <property type="match status" value="2"/>
</dbReference>
<evidence type="ECO:0000256" key="2">
    <source>
        <dbReference type="ARBA" id="ARBA00022490"/>
    </source>
</evidence>
<dbReference type="PANTHER" id="PTHR21060:SF21">
    <property type="entry name" value="ACETATE KINASE"/>
    <property type="match status" value="1"/>
</dbReference>
<dbReference type="UniPathway" id="UPA00340">
    <property type="reaction ID" value="UER00458"/>
</dbReference>
<dbReference type="InterPro" id="IPR043129">
    <property type="entry name" value="ATPase_NBD"/>
</dbReference>
<dbReference type="EMBL" id="CP019948">
    <property type="protein sequence ID" value="ARN81685.1"/>
    <property type="molecule type" value="Genomic_DNA"/>
</dbReference>
<evidence type="ECO:0000256" key="3">
    <source>
        <dbReference type="ARBA" id="ARBA00022679"/>
    </source>
</evidence>
<dbReference type="GO" id="GO:0005829">
    <property type="term" value="C:cytosol"/>
    <property type="evidence" value="ECO:0007669"/>
    <property type="project" value="TreeGrafter"/>
</dbReference>
<dbReference type="KEGG" id="mbry:B1812_12045"/>
<feature type="binding site" evidence="9">
    <location>
        <begin position="324"/>
        <end position="328"/>
    </location>
    <ligand>
        <name>ATP</name>
        <dbReference type="ChEBI" id="CHEBI:30616"/>
    </ligand>
</feature>
<keyword evidence="4 9" id="KW-0479">Metal-binding</keyword>
<protein>
    <recommendedName>
        <fullName evidence="9">Acetate kinase</fullName>
        <ecNumber evidence="9">2.7.2.1</ecNumber>
    </recommendedName>
    <alternativeName>
        <fullName evidence="9">Acetokinase</fullName>
    </alternativeName>
</protein>
<dbReference type="Pfam" id="PF00871">
    <property type="entry name" value="Acetate_kinase"/>
    <property type="match status" value="1"/>
</dbReference>
<organism evidence="11 12">
    <name type="scientific">Methylocystis bryophila</name>
    <dbReference type="NCBI Taxonomy" id="655015"/>
    <lineage>
        <taxon>Bacteria</taxon>
        <taxon>Pseudomonadati</taxon>
        <taxon>Pseudomonadota</taxon>
        <taxon>Alphaproteobacteria</taxon>
        <taxon>Hyphomicrobiales</taxon>
        <taxon>Methylocystaceae</taxon>
        <taxon>Methylocystis</taxon>
    </lineage>
</organism>
<feature type="active site" description="Proton donor/acceptor" evidence="9">
    <location>
        <position position="146"/>
    </location>
</feature>
<keyword evidence="7 9" id="KW-0067">ATP-binding</keyword>
<evidence type="ECO:0000256" key="5">
    <source>
        <dbReference type="ARBA" id="ARBA00022741"/>
    </source>
</evidence>
<dbReference type="InterPro" id="IPR004372">
    <property type="entry name" value="Ac/propionate_kinase"/>
</dbReference>
<feature type="binding site" evidence="9">
    <location>
        <begin position="204"/>
        <end position="208"/>
    </location>
    <ligand>
        <name>ATP</name>
        <dbReference type="ChEBI" id="CHEBI:30616"/>
    </ligand>
</feature>
<comment type="similarity">
    <text evidence="1 9 10">Belongs to the acetokinase family.</text>
</comment>
<dbReference type="GO" id="GO:0006085">
    <property type="term" value="P:acetyl-CoA biosynthetic process"/>
    <property type="evidence" value="ECO:0007669"/>
    <property type="project" value="UniProtKB-UniRule"/>
</dbReference>